<accession>A0A9J6ZW51</accession>
<keyword evidence="3" id="KW-1185">Reference proteome</keyword>
<dbReference type="AlphaFoldDB" id="A0A9J6ZW51"/>
<sequence>MRLGVSPSLRKLAAQLLLLLLVVGGAAALLIPYLTIKQSYDDEIASVRKRIEIYQRSVAVAEALQQQYQQLEMANRRDKRYLRAQSESLGGAELQGILTRVVRSSRGKLLSTRVLPIEQDGSFGRVSIRVSMKGAMESIFGVLYALESGEPYLLISDLQLQGKRTSRRHGAAGRNQWAKAGTELACTFVLSGYIRG</sequence>
<dbReference type="EMBL" id="CP090569">
    <property type="protein sequence ID" value="USF86957.1"/>
    <property type="molecule type" value="Genomic_DNA"/>
</dbReference>
<keyword evidence="1" id="KW-0175">Coiled coil</keyword>
<protein>
    <submittedName>
        <fullName evidence="2">Type II secretion system protein GspM</fullName>
    </submittedName>
</protein>
<dbReference type="InterPro" id="IPR034756">
    <property type="entry name" value="T2SSM_b"/>
</dbReference>
<dbReference type="Proteomes" id="UP001056649">
    <property type="component" value="Chromosome"/>
</dbReference>
<dbReference type="KEGG" id="eps:L0Y14_12550"/>
<feature type="coiled-coil region" evidence="1">
    <location>
        <begin position="54"/>
        <end position="81"/>
    </location>
</feature>
<reference evidence="2" key="1">
    <citation type="journal article" date="2022" name="Mol. Ecol. Resour.">
        <title>The complete and closed genome of the facultative generalist Candidatus Endoriftia persephone from deep-sea hydrothermal vents.</title>
        <authorList>
            <person name="de Oliveira A.L."/>
            <person name="Srivastava A."/>
            <person name="Espada-Hinojosa S."/>
            <person name="Bright M."/>
        </authorList>
    </citation>
    <scope>NUCLEOTIDE SEQUENCE</scope>
    <source>
        <strain evidence="2">Tica-EPR-9o50.N</strain>
    </source>
</reference>
<name>A0A9J6ZW51_9GAMM</name>
<dbReference type="Pfam" id="PF10741">
    <property type="entry name" value="T2SSM_b"/>
    <property type="match status" value="1"/>
</dbReference>
<organism evidence="2 3">
    <name type="scientific">Candidatus Endoriftia persephonae</name>
    <dbReference type="NCBI Taxonomy" id="393765"/>
    <lineage>
        <taxon>Bacteria</taxon>
        <taxon>Pseudomonadati</taxon>
        <taxon>Pseudomonadota</taxon>
        <taxon>Gammaproteobacteria</taxon>
        <taxon>Chromatiales</taxon>
        <taxon>Sedimenticolaceae</taxon>
        <taxon>Candidatus Endoriftia</taxon>
    </lineage>
</organism>
<dbReference type="RefSeq" id="WP_005959029.1">
    <property type="nucleotide sequence ID" value="NZ_CP090569.1"/>
</dbReference>
<gene>
    <name evidence="2" type="primary">gspM</name>
    <name evidence="2" type="ORF">L0Y14_12550</name>
</gene>
<evidence type="ECO:0000313" key="3">
    <source>
        <dbReference type="Proteomes" id="UP001056649"/>
    </source>
</evidence>
<evidence type="ECO:0000313" key="2">
    <source>
        <dbReference type="EMBL" id="USF86957.1"/>
    </source>
</evidence>
<proteinExistence type="predicted"/>
<evidence type="ECO:0000256" key="1">
    <source>
        <dbReference type="SAM" id="Coils"/>
    </source>
</evidence>
<dbReference type="NCBIfam" id="NF040576">
    <property type="entry name" value="T2SS_GspM_XpsM"/>
    <property type="match status" value="1"/>
</dbReference>